<dbReference type="PANTHER" id="PTHR31953">
    <property type="entry name" value="BETA-FRUCTOFURANOSIDASE, INSOLUBLE ISOENZYME CWINV1-RELATED"/>
    <property type="match status" value="1"/>
</dbReference>
<evidence type="ECO:0000256" key="3">
    <source>
        <dbReference type="ARBA" id="ARBA00023295"/>
    </source>
</evidence>
<evidence type="ECO:0000256" key="1">
    <source>
        <dbReference type="ARBA" id="ARBA00009902"/>
    </source>
</evidence>
<evidence type="ECO:0000313" key="9">
    <source>
        <dbReference type="Proteomes" id="UP001497512"/>
    </source>
</evidence>
<gene>
    <name evidence="8" type="ORF">CSSPTR1EN2_LOCUS17588</name>
</gene>
<dbReference type="Pfam" id="PF00251">
    <property type="entry name" value="Glyco_hydro_32N"/>
    <property type="match status" value="1"/>
</dbReference>
<dbReference type="SUPFAM" id="SSF49899">
    <property type="entry name" value="Concanavalin A-like lectins/glucanases"/>
    <property type="match status" value="1"/>
</dbReference>
<dbReference type="SUPFAM" id="SSF75005">
    <property type="entry name" value="Arabinanase/levansucrase/invertase"/>
    <property type="match status" value="1"/>
</dbReference>
<dbReference type="CDD" id="cd18624">
    <property type="entry name" value="GH32_Fruct1-like"/>
    <property type="match status" value="1"/>
</dbReference>
<feature type="transmembrane region" description="Helical" evidence="5">
    <location>
        <begin position="58"/>
        <end position="79"/>
    </location>
</feature>
<dbReference type="Proteomes" id="UP001497512">
    <property type="component" value="Chromosome 5"/>
</dbReference>
<reference evidence="8" key="1">
    <citation type="submission" date="2024-02" db="EMBL/GenBank/DDBJ databases">
        <authorList>
            <consortium name="ELIXIR-Norway"/>
            <consortium name="Elixir Norway"/>
        </authorList>
    </citation>
    <scope>NUCLEOTIDE SEQUENCE</scope>
</reference>
<evidence type="ECO:0000256" key="5">
    <source>
        <dbReference type="SAM" id="Phobius"/>
    </source>
</evidence>
<keyword evidence="3 4" id="KW-0326">Glycosidase</keyword>
<evidence type="ECO:0000259" key="6">
    <source>
        <dbReference type="Pfam" id="PF00251"/>
    </source>
</evidence>
<comment type="similarity">
    <text evidence="1 4">Belongs to the glycosyl hydrolase 32 family.</text>
</comment>
<keyword evidence="5" id="KW-1133">Transmembrane helix</keyword>
<dbReference type="InterPro" id="IPR013320">
    <property type="entry name" value="ConA-like_dom_sf"/>
</dbReference>
<dbReference type="InterPro" id="IPR013189">
    <property type="entry name" value="Glyco_hydro_32_C"/>
</dbReference>
<dbReference type="Pfam" id="PF08244">
    <property type="entry name" value="Glyco_hydro_32C"/>
    <property type="match status" value="1"/>
</dbReference>
<name>A0ABP0UM49_9BRYO</name>
<feature type="domain" description="Glycosyl hydrolase family 32 C-terminal" evidence="7">
    <location>
        <begin position="472"/>
        <end position="669"/>
    </location>
</feature>
<proteinExistence type="inferred from homology"/>
<evidence type="ECO:0000259" key="7">
    <source>
        <dbReference type="Pfam" id="PF08244"/>
    </source>
</evidence>
<dbReference type="InterPro" id="IPR050551">
    <property type="entry name" value="Fructan_Metab_Enzymes"/>
</dbReference>
<dbReference type="SMART" id="SM00640">
    <property type="entry name" value="Glyco_32"/>
    <property type="match status" value="1"/>
</dbReference>
<dbReference type="Gene3D" id="2.60.120.560">
    <property type="entry name" value="Exo-inulinase, domain 1"/>
    <property type="match status" value="1"/>
</dbReference>
<evidence type="ECO:0000256" key="4">
    <source>
        <dbReference type="RuleBase" id="RU362110"/>
    </source>
</evidence>
<keyword evidence="2 4" id="KW-0378">Hydrolase</keyword>
<dbReference type="InterPro" id="IPR013148">
    <property type="entry name" value="Glyco_hydro_32_N"/>
</dbReference>
<organism evidence="8 9">
    <name type="scientific">Sphagnum troendelagicum</name>
    <dbReference type="NCBI Taxonomy" id="128251"/>
    <lineage>
        <taxon>Eukaryota</taxon>
        <taxon>Viridiplantae</taxon>
        <taxon>Streptophyta</taxon>
        <taxon>Embryophyta</taxon>
        <taxon>Bryophyta</taxon>
        <taxon>Sphagnophytina</taxon>
        <taxon>Sphagnopsida</taxon>
        <taxon>Sphagnales</taxon>
        <taxon>Sphagnaceae</taxon>
        <taxon>Sphagnum</taxon>
    </lineage>
</organism>
<keyword evidence="5" id="KW-0812">Transmembrane</keyword>
<dbReference type="InterPro" id="IPR001362">
    <property type="entry name" value="Glyco_hydro_32"/>
</dbReference>
<feature type="domain" description="Glycosyl hydrolase family 32 N-terminal" evidence="6">
    <location>
        <begin position="147"/>
        <end position="469"/>
    </location>
</feature>
<evidence type="ECO:0000313" key="8">
    <source>
        <dbReference type="EMBL" id="CAK9225474.1"/>
    </source>
</evidence>
<evidence type="ECO:0000256" key="2">
    <source>
        <dbReference type="ARBA" id="ARBA00022801"/>
    </source>
</evidence>
<protein>
    <submittedName>
        <fullName evidence="8">Uncharacterized protein</fullName>
    </submittedName>
</protein>
<keyword evidence="9" id="KW-1185">Reference proteome</keyword>
<keyword evidence="5" id="KW-0472">Membrane</keyword>
<dbReference type="EMBL" id="OZ019897">
    <property type="protein sequence ID" value="CAK9225474.1"/>
    <property type="molecule type" value="Genomic_DNA"/>
</dbReference>
<dbReference type="Gene3D" id="2.115.10.20">
    <property type="entry name" value="Glycosyl hydrolase domain, family 43"/>
    <property type="match status" value="1"/>
</dbReference>
<dbReference type="InterPro" id="IPR023296">
    <property type="entry name" value="Glyco_hydro_beta-prop_sf"/>
</dbReference>
<sequence>MNMGSSTKKKLMGEDIEYMGLSLHSASANMKHYCNDQQGGRLQRSFIGRRRASSTSSCVLAICGSCFVAILLLFGTVVMNIHRRSELGHVLRDCTLAPSSLFNLFNIAAGPSSAWSVPRIFLHTTTAAGGADRVALPQQLLSRTLFHYQPQKNWMNGPMYYMGYYHLFHQYNKSMPLWGTNMSWAHAVSKDLIHWLYLEIALEPDQQYDAMGVWSGSSTIGPNGIPFIIYTGKMNQTCEETQNMAVPADPSDPLLRKWVKVPQNPIVRRPAEVLDPLTFRDPTSAWQEEDGSWVFTVGSVIGDTNTTGAAFLFKSKDLRHWEQLDKPLITSPETGMWECVDFYPVGFDSIPQSSTLPAHNSSHKYVFKRSLVTSRHDVYTLGSYAAHTFTPDNPELDNIGFESFCYDCGVSYASDSFFDPVKQRRIVLSWVNGSETAAMAIERGWAGFLSIPRTVAVDSRTGVNLIQWPIEEVESLRTNKQVQTGLKLDASALVKVDGTAGSQLDVEIVFDYPDVSMAGAFTDEAKYSMNDEFNCSQGGSAHRGIFGPFGLLVLADENFQEQTAEFFYIGRSGKGEWITRFCSDASRSSLLPDVGLPVYGSPVKVLPTEDFLSVRILVDQFIVESFVQGGRLVISSRVYPTVATHNLANLYLFNNGTTPITVRKITTWHMSEVIMHPY</sequence>
<accession>A0ABP0UM49</accession>